<evidence type="ECO:0000256" key="1">
    <source>
        <dbReference type="ARBA" id="ARBA00022664"/>
    </source>
</evidence>
<dbReference type="InterPro" id="IPR006569">
    <property type="entry name" value="CID_dom"/>
</dbReference>
<keyword evidence="2" id="KW-0175">Coiled coil</keyword>
<dbReference type="Pfam" id="PF04818">
    <property type="entry name" value="CID"/>
    <property type="match status" value="1"/>
</dbReference>
<dbReference type="PROSITE" id="PS51391">
    <property type="entry name" value="CID"/>
    <property type="match status" value="1"/>
</dbReference>
<dbReference type="OrthoDB" id="10069473at2759"/>
<feature type="domain" description="CID" evidence="3">
    <location>
        <begin position="1"/>
        <end position="117"/>
    </location>
</feature>
<dbReference type="GO" id="GO:0000993">
    <property type="term" value="F:RNA polymerase II complex binding"/>
    <property type="evidence" value="ECO:0007669"/>
    <property type="project" value="TreeGrafter"/>
</dbReference>
<evidence type="ECO:0000313" key="4">
    <source>
        <dbReference type="EMBL" id="KAF3440175.1"/>
    </source>
</evidence>
<dbReference type="EMBL" id="VOIH02000008">
    <property type="protein sequence ID" value="KAF3440175.1"/>
    <property type="molecule type" value="Genomic_DNA"/>
</dbReference>
<evidence type="ECO:0000259" key="3">
    <source>
        <dbReference type="PROSITE" id="PS51391"/>
    </source>
</evidence>
<sequence>MVQKVPLLYLKNDILQNSKLKGNEFVTEFWKVLPVALKDVHEKGDDHGRNVVSRLFRVRKMEKDVDVVSKDPKRKILAKELEEEENILKQCIEKLKSIETSRVALVSQLREALNEQESELENVRTQMQVAQAQAEEASNMRKRLDDEDYATRPSTVTISPVDANVKAGQTPKKSAAAIAAEVADKLTASSSSQLIMSSVLSTFAAEEAKNAGLTKACTSSMSLGMDSVSKSDKSLSVSDPNVFMSAQTPPPPQIIPTSQFWFPSQQYRTKPQLHRLNIT</sequence>
<protein>
    <recommendedName>
        <fullName evidence="3">CID domain-containing protein</fullName>
    </recommendedName>
</protein>
<dbReference type="GO" id="GO:0031124">
    <property type="term" value="P:mRNA 3'-end processing"/>
    <property type="evidence" value="ECO:0007669"/>
    <property type="project" value="TreeGrafter"/>
</dbReference>
<reference evidence="4" key="1">
    <citation type="submission" date="2020-03" db="EMBL/GenBank/DDBJ databases">
        <title>A high-quality chromosome-level genome assembly of a woody plant with both climbing and erect habits, Rhamnella rubrinervis.</title>
        <authorList>
            <person name="Lu Z."/>
            <person name="Yang Y."/>
            <person name="Zhu X."/>
            <person name="Sun Y."/>
        </authorList>
    </citation>
    <scope>NUCLEOTIDE SEQUENCE</scope>
    <source>
        <strain evidence="4">BYM</strain>
        <tissue evidence="4">Leaf</tissue>
    </source>
</reference>
<name>A0A8K0E6B0_9ROSA</name>
<accession>A0A8K0E6B0</accession>
<gene>
    <name evidence="4" type="ORF">FNV43_RR18454</name>
</gene>
<keyword evidence="5" id="KW-1185">Reference proteome</keyword>
<comment type="caution">
    <text evidence="4">The sequence shown here is derived from an EMBL/GenBank/DDBJ whole genome shotgun (WGS) entry which is preliminary data.</text>
</comment>
<keyword evidence="1" id="KW-0507">mRNA processing</keyword>
<dbReference type="GO" id="GO:0005634">
    <property type="term" value="C:nucleus"/>
    <property type="evidence" value="ECO:0007669"/>
    <property type="project" value="UniProtKB-ARBA"/>
</dbReference>
<dbReference type="Gene3D" id="1.25.40.90">
    <property type="match status" value="1"/>
</dbReference>
<evidence type="ECO:0000313" key="5">
    <source>
        <dbReference type="Proteomes" id="UP000796880"/>
    </source>
</evidence>
<dbReference type="PANTHER" id="PTHR12460:SF27">
    <property type="entry name" value="ENTH_VHS FAMILY PROTEIN"/>
    <property type="match status" value="1"/>
</dbReference>
<organism evidence="4 5">
    <name type="scientific">Rhamnella rubrinervis</name>
    <dbReference type="NCBI Taxonomy" id="2594499"/>
    <lineage>
        <taxon>Eukaryota</taxon>
        <taxon>Viridiplantae</taxon>
        <taxon>Streptophyta</taxon>
        <taxon>Embryophyta</taxon>
        <taxon>Tracheophyta</taxon>
        <taxon>Spermatophyta</taxon>
        <taxon>Magnoliopsida</taxon>
        <taxon>eudicotyledons</taxon>
        <taxon>Gunneridae</taxon>
        <taxon>Pentapetalae</taxon>
        <taxon>rosids</taxon>
        <taxon>fabids</taxon>
        <taxon>Rosales</taxon>
        <taxon>Rhamnaceae</taxon>
        <taxon>rhamnoid group</taxon>
        <taxon>Rhamneae</taxon>
        <taxon>Rhamnella</taxon>
    </lineage>
</organism>
<evidence type="ECO:0000256" key="2">
    <source>
        <dbReference type="SAM" id="Coils"/>
    </source>
</evidence>
<dbReference type="PANTHER" id="PTHR12460">
    <property type="entry name" value="CYCLIN-DEPENDENT KINASE INHIBITOR-RELATED PROTEIN"/>
    <property type="match status" value="1"/>
</dbReference>
<dbReference type="InterPro" id="IPR008942">
    <property type="entry name" value="ENTH_VHS"/>
</dbReference>
<dbReference type="AlphaFoldDB" id="A0A8K0E6B0"/>
<dbReference type="Proteomes" id="UP000796880">
    <property type="component" value="Unassembled WGS sequence"/>
</dbReference>
<feature type="coiled-coil region" evidence="2">
    <location>
        <begin position="74"/>
        <end position="147"/>
    </location>
</feature>
<proteinExistence type="predicted"/>